<dbReference type="PANTHER" id="PTHR11220">
    <property type="entry name" value="HEME-BINDING PROTEIN-RELATED"/>
    <property type="match status" value="1"/>
</dbReference>
<dbReference type="PANTHER" id="PTHR11220:SF1">
    <property type="entry name" value="HEME-BINDING PROTEIN 2"/>
    <property type="match status" value="1"/>
</dbReference>
<organism evidence="2 3">
    <name type="scientific">Lacisediminihabitans changchengi</name>
    <dbReference type="NCBI Taxonomy" id="2787634"/>
    <lineage>
        <taxon>Bacteria</taxon>
        <taxon>Bacillati</taxon>
        <taxon>Actinomycetota</taxon>
        <taxon>Actinomycetes</taxon>
        <taxon>Micrococcales</taxon>
        <taxon>Microbacteriaceae</taxon>
        <taxon>Lacisediminihabitans</taxon>
    </lineage>
</organism>
<dbReference type="InterPro" id="IPR011256">
    <property type="entry name" value="Reg_factor_effector_dom_sf"/>
</dbReference>
<dbReference type="RefSeq" id="WP_200555333.1">
    <property type="nucleotide sequence ID" value="NZ_JAEPES010000001.1"/>
</dbReference>
<dbReference type="AlphaFoldDB" id="A0A934W3E0"/>
<accession>A0A934W3E0</accession>
<dbReference type="Gene3D" id="3.20.80.10">
    <property type="entry name" value="Regulatory factor, effector binding domain"/>
    <property type="match status" value="1"/>
</dbReference>
<name>A0A934W3E0_9MICO</name>
<keyword evidence="3" id="KW-1185">Reference proteome</keyword>
<gene>
    <name evidence="1" type="ORF">IV501_05440</name>
    <name evidence="2" type="ORF">IV501_09185</name>
</gene>
<dbReference type="SUPFAM" id="SSF55136">
    <property type="entry name" value="Probable bacterial effector-binding domain"/>
    <property type="match status" value="1"/>
</dbReference>
<evidence type="ECO:0000313" key="2">
    <source>
        <dbReference type="EMBL" id="MBK4347806.1"/>
    </source>
</evidence>
<protein>
    <submittedName>
        <fullName evidence="2">Heme-binding protein</fullName>
    </submittedName>
</protein>
<dbReference type="Proteomes" id="UP000636458">
    <property type="component" value="Unassembled WGS sequence"/>
</dbReference>
<evidence type="ECO:0000313" key="3">
    <source>
        <dbReference type="Proteomes" id="UP000636458"/>
    </source>
</evidence>
<sequence length="185" mass="20314">MTEQQPYETVRSERAFELRRYPEHVVAETQVSGDFESAGTQAFRYLFGYINGQNAARRSIAMTAPVVQGSSQRIAMTAPVVQTESRGAFTVAFVLPAGLSEASAPVPTRSEVALRTVAPRLVAAARFTGRWSQGSYEEHRSALLVALADAGLTPVGEPWFARFDPPFTPWFLRHNEVLVQVAQTA</sequence>
<dbReference type="EMBL" id="JAEPES010000001">
    <property type="protein sequence ID" value="MBK4347071.1"/>
    <property type="molecule type" value="Genomic_DNA"/>
</dbReference>
<evidence type="ECO:0000313" key="1">
    <source>
        <dbReference type="EMBL" id="MBK4347071.1"/>
    </source>
</evidence>
<proteinExistence type="predicted"/>
<comment type="caution">
    <text evidence="2">The sequence shown here is derived from an EMBL/GenBank/DDBJ whole genome shotgun (WGS) entry which is preliminary data.</text>
</comment>
<reference evidence="2" key="1">
    <citation type="submission" date="2021-01" db="EMBL/GenBank/DDBJ databases">
        <title>Lacisediminihabitans sp. nov. strain G11-30, isolated from Antarctic Soil.</title>
        <authorList>
            <person name="Li J."/>
        </authorList>
    </citation>
    <scope>NUCLEOTIDE SEQUENCE</scope>
    <source>
        <strain evidence="2">G11-30</strain>
    </source>
</reference>
<dbReference type="InterPro" id="IPR006917">
    <property type="entry name" value="SOUL_heme-bd"/>
</dbReference>
<dbReference type="Pfam" id="PF04832">
    <property type="entry name" value="SOUL"/>
    <property type="match status" value="1"/>
</dbReference>
<dbReference type="EMBL" id="JAEPES010000003">
    <property type="protein sequence ID" value="MBK4347806.1"/>
    <property type="molecule type" value="Genomic_DNA"/>
</dbReference>